<evidence type="ECO:0000313" key="2">
    <source>
        <dbReference type="EMBL" id="MFD0987807.1"/>
    </source>
</evidence>
<name>A0ABW3JBS6_9HYPH</name>
<reference evidence="3" key="1">
    <citation type="journal article" date="2019" name="Int. J. Syst. Evol. Microbiol.">
        <title>The Global Catalogue of Microorganisms (GCM) 10K type strain sequencing project: providing services to taxonomists for standard genome sequencing and annotation.</title>
        <authorList>
            <consortium name="The Broad Institute Genomics Platform"/>
            <consortium name="The Broad Institute Genome Sequencing Center for Infectious Disease"/>
            <person name="Wu L."/>
            <person name="Ma J."/>
        </authorList>
    </citation>
    <scope>NUCLEOTIDE SEQUENCE [LARGE SCALE GENOMIC DNA]</scope>
    <source>
        <strain evidence="3">CCUG 61697</strain>
    </source>
</reference>
<feature type="coiled-coil region" evidence="1">
    <location>
        <begin position="88"/>
        <end position="122"/>
    </location>
</feature>
<dbReference type="RefSeq" id="WP_379090130.1">
    <property type="nucleotide sequence ID" value="NZ_JBHTJO010000001.1"/>
</dbReference>
<evidence type="ECO:0000256" key="1">
    <source>
        <dbReference type="SAM" id="Coils"/>
    </source>
</evidence>
<keyword evidence="1" id="KW-0175">Coiled coil</keyword>
<keyword evidence="3" id="KW-1185">Reference proteome</keyword>
<sequence length="136" mass="15751">MADDGIELSPRDKRELARLIGKYGREFVVKVAQKIRYPRRGSPGWGASKWDDVEWIEARADELRNEGVALGALKKATTERFLMITPQLKQTAENLKRFEKRIKNARDEWSKAERLIKAARTDARKEGRVGKRRSRT</sequence>
<evidence type="ECO:0008006" key="4">
    <source>
        <dbReference type="Google" id="ProtNLM"/>
    </source>
</evidence>
<organism evidence="2 3">
    <name type="scientific">Methyloligella solikamskensis</name>
    <dbReference type="NCBI Taxonomy" id="1177756"/>
    <lineage>
        <taxon>Bacteria</taxon>
        <taxon>Pseudomonadati</taxon>
        <taxon>Pseudomonadota</taxon>
        <taxon>Alphaproteobacteria</taxon>
        <taxon>Hyphomicrobiales</taxon>
        <taxon>Hyphomicrobiaceae</taxon>
        <taxon>Methyloligella</taxon>
    </lineage>
</organism>
<dbReference type="Proteomes" id="UP001597102">
    <property type="component" value="Unassembled WGS sequence"/>
</dbReference>
<accession>A0ABW3JBS6</accession>
<gene>
    <name evidence="2" type="ORF">ACFQ2F_11940</name>
</gene>
<dbReference type="EMBL" id="JBHTJO010000001">
    <property type="protein sequence ID" value="MFD0987807.1"/>
    <property type="molecule type" value="Genomic_DNA"/>
</dbReference>
<proteinExistence type="predicted"/>
<protein>
    <recommendedName>
        <fullName evidence="4">Transposase</fullName>
    </recommendedName>
</protein>
<evidence type="ECO:0000313" key="3">
    <source>
        <dbReference type="Proteomes" id="UP001597102"/>
    </source>
</evidence>
<comment type="caution">
    <text evidence="2">The sequence shown here is derived from an EMBL/GenBank/DDBJ whole genome shotgun (WGS) entry which is preliminary data.</text>
</comment>